<evidence type="ECO:0000256" key="2">
    <source>
        <dbReference type="ARBA" id="ARBA00022679"/>
    </source>
</evidence>
<dbReference type="PANTHER" id="PTHR32266:SF12">
    <property type="entry name" value="NICOTIANAMINE SYNTHASE 3"/>
    <property type="match status" value="1"/>
</dbReference>
<dbReference type="SUPFAM" id="SSF53335">
    <property type="entry name" value="S-adenosyl-L-methionine-dependent methyltransferases"/>
    <property type="match status" value="1"/>
</dbReference>
<organism evidence="5 6">
    <name type="scientific">Lichtheimia corymbifera JMRC:FSU:9682</name>
    <dbReference type="NCBI Taxonomy" id="1263082"/>
    <lineage>
        <taxon>Eukaryota</taxon>
        <taxon>Fungi</taxon>
        <taxon>Fungi incertae sedis</taxon>
        <taxon>Mucoromycota</taxon>
        <taxon>Mucoromycotina</taxon>
        <taxon>Mucoromycetes</taxon>
        <taxon>Mucorales</taxon>
        <taxon>Lichtheimiaceae</taxon>
        <taxon>Lichtheimia</taxon>
    </lineage>
</organism>
<keyword evidence="3" id="KW-0949">S-adenosyl-L-methionine</keyword>
<keyword evidence="6" id="KW-1185">Reference proteome</keyword>
<comment type="similarity">
    <text evidence="1">Belongs to the nicotianamine synthase (NAS)-like family.</text>
</comment>
<dbReference type="VEuPathDB" id="FungiDB:LCOR_01796.1"/>
<dbReference type="GO" id="GO:0030410">
    <property type="term" value="F:nicotianamine synthase activity"/>
    <property type="evidence" value="ECO:0007669"/>
    <property type="project" value="InterPro"/>
</dbReference>
<evidence type="ECO:0000313" key="5">
    <source>
        <dbReference type="EMBL" id="CDH50074.1"/>
    </source>
</evidence>
<dbReference type="AlphaFoldDB" id="A0A068RJD0"/>
<dbReference type="Proteomes" id="UP000027586">
    <property type="component" value="Unassembled WGS sequence"/>
</dbReference>
<dbReference type="Gene3D" id="3.40.50.150">
    <property type="entry name" value="Vaccinia Virus protein VP39"/>
    <property type="match status" value="1"/>
</dbReference>
<protein>
    <submittedName>
        <fullName evidence="5">Nicotianamine synthase</fullName>
    </submittedName>
</protein>
<evidence type="ECO:0000256" key="4">
    <source>
        <dbReference type="SAM" id="MobiDB-lite"/>
    </source>
</evidence>
<accession>A0A068RJD0</accession>
<gene>
    <name evidence="5" type="ORF">LCOR_01796.1</name>
</gene>
<dbReference type="InterPro" id="IPR029063">
    <property type="entry name" value="SAM-dependent_MTases_sf"/>
</dbReference>
<dbReference type="OrthoDB" id="1858069at2759"/>
<dbReference type="GO" id="GO:0030418">
    <property type="term" value="P:nicotianamine biosynthetic process"/>
    <property type="evidence" value="ECO:0007669"/>
    <property type="project" value="InterPro"/>
</dbReference>
<dbReference type="Pfam" id="PF03059">
    <property type="entry name" value="NAS"/>
    <property type="match status" value="1"/>
</dbReference>
<evidence type="ECO:0000256" key="3">
    <source>
        <dbReference type="ARBA" id="ARBA00022691"/>
    </source>
</evidence>
<dbReference type="PROSITE" id="PS51142">
    <property type="entry name" value="NAS"/>
    <property type="match status" value="1"/>
</dbReference>
<comment type="caution">
    <text evidence="5">The sequence shown here is derived from an EMBL/GenBank/DDBJ whole genome shotgun (WGS) entry which is preliminary data.</text>
</comment>
<dbReference type="STRING" id="1263082.A0A068RJD0"/>
<keyword evidence="2" id="KW-0808">Transferase</keyword>
<name>A0A068RJD0_9FUNG</name>
<evidence type="ECO:0000313" key="6">
    <source>
        <dbReference type="Proteomes" id="UP000027586"/>
    </source>
</evidence>
<feature type="region of interest" description="Disordered" evidence="4">
    <location>
        <begin position="1"/>
        <end position="24"/>
    </location>
</feature>
<proteinExistence type="inferred from homology"/>
<dbReference type="EMBL" id="CBTN010000005">
    <property type="protein sequence ID" value="CDH50074.1"/>
    <property type="molecule type" value="Genomic_DNA"/>
</dbReference>
<dbReference type="InterPro" id="IPR004298">
    <property type="entry name" value="Nicotian_synth"/>
</dbReference>
<reference evidence="5" key="1">
    <citation type="submission" date="2013-08" db="EMBL/GenBank/DDBJ databases">
        <title>Gene expansion shapes genome architecture in the human pathogen Lichtheimia corymbifera: an evolutionary genomics analysis in the ancient terrestrial Mucorales (Mucoromycotina).</title>
        <authorList>
            <person name="Schwartze V.U."/>
            <person name="Winter S."/>
            <person name="Shelest E."/>
            <person name="Marcet-Houben M."/>
            <person name="Horn F."/>
            <person name="Wehner S."/>
            <person name="Hoffmann K."/>
            <person name="Riege K."/>
            <person name="Sammeth M."/>
            <person name="Nowrousian M."/>
            <person name="Valiante V."/>
            <person name="Linde J."/>
            <person name="Jacobsen I.D."/>
            <person name="Marz M."/>
            <person name="Brakhage A.A."/>
            <person name="Gabaldon T."/>
            <person name="Bocker S."/>
            <person name="Voigt K."/>
        </authorList>
    </citation>
    <scope>NUCLEOTIDE SEQUENCE [LARGE SCALE GENOMIC DNA]</scope>
    <source>
        <strain evidence="5">FSU 9682</strain>
    </source>
</reference>
<dbReference type="PANTHER" id="PTHR32266">
    <property type="entry name" value="NICOTIANAMINE SYNTHASE 3"/>
    <property type="match status" value="1"/>
</dbReference>
<sequence length="304" mass="33380">MTCTTSIPAGTIIKHHHGSSSSSPASVTTLQIVKRLQQIHSFLVSMPSLKPGDAVNRTFSELVALCIGVYPTSTVRSVVNHPLTQSLLPSLRTLASKGEYLLEKTWAEALTQEALKQTKQARNAATGLLQEFVYYDNYEQLVKMELHCLLGVDARLDRVVFVGSGPLPLSSILMASHCQLPVTNIDYCEDAIRISTDLVHSLHLQDKMHFFCGDATEYPFYQDADVVILGALVGADGDAKISFLDRIAEKMKSGAILLVRSAHALRTVLYPPLDEEGIPSTLAPVLEMHPQNEVVNSVILFKRK</sequence>
<dbReference type="CDD" id="cd02440">
    <property type="entry name" value="AdoMet_MTases"/>
    <property type="match status" value="1"/>
</dbReference>
<evidence type="ECO:0000256" key="1">
    <source>
        <dbReference type="ARBA" id="ARBA00007009"/>
    </source>
</evidence>